<dbReference type="OrthoDB" id="3006864at2759"/>
<keyword evidence="3" id="KW-1185">Reference proteome</keyword>
<evidence type="ECO:0000313" key="3">
    <source>
        <dbReference type="Proteomes" id="UP000541558"/>
    </source>
</evidence>
<name>A0A8H5F614_9AGAR</name>
<organism evidence="2 3">
    <name type="scientific">Ephemerocybe angulata</name>
    <dbReference type="NCBI Taxonomy" id="980116"/>
    <lineage>
        <taxon>Eukaryota</taxon>
        <taxon>Fungi</taxon>
        <taxon>Dikarya</taxon>
        <taxon>Basidiomycota</taxon>
        <taxon>Agaricomycotina</taxon>
        <taxon>Agaricomycetes</taxon>
        <taxon>Agaricomycetidae</taxon>
        <taxon>Agaricales</taxon>
        <taxon>Agaricineae</taxon>
        <taxon>Psathyrellaceae</taxon>
        <taxon>Ephemerocybe</taxon>
    </lineage>
</organism>
<reference evidence="2 3" key="1">
    <citation type="journal article" date="2020" name="ISME J.">
        <title>Uncovering the hidden diversity of litter-decomposition mechanisms in mushroom-forming fungi.</title>
        <authorList>
            <person name="Floudas D."/>
            <person name="Bentzer J."/>
            <person name="Ahren D."/>
            <person name="Johansson T."/>
            <person name="Persson P."/>
            <person name="Tunlid A."/>
        </authorList>
    </citation>
    <scope>NUCLEOTIDE SEQUENCE [LARGE SCALE GENOMIC DNA]</scope>
    <source>
        <strain evidence="2 3">CBS 175.51</strain>
    </source>
</reference>
<evidence type="ECO:0000256" key="1">
    <source>
        <dbReference type="SAM" id="MobiDB-lite"/>
    </source>
</evidence>
<comment type="caution">
    <text evidence="2">The sequence shown here is derived from an EMBL/GenBank/DDBJ whole genome shotgun (WGS) entry which is preliminary data.</text>
</comment>
<feature type="compositionally biased region" description="Basic and acidic residues" evidence="1">
    <location>
        <begin position="67"/>
        <end position="82"/>
    </location>
</feature>
<proteinExistence type="predicted"/>
<dbReference type="EMBL" id="JAACJK010000164">
    <property type="protein sequence ID" value="KAF5324568.1"/>
    <property type="molecule type" value="Genomic_DNA"/>
</dbReference>
<accession>A0A8H5F614</accession>
<gene>
    <name evidence="2" type="ORF">D9611_004155</name>
</gene>
<dbReference type="Proteomes" id="UP000541558">
    <property type="component" value="Unassembled WGS sequence"/>
</dbReference>
<feature type="region of interest" description="Disordered" evidence="1">
    <location>
        <begin position="46"/>
        <end position="106"/>
    </location>
</feature>
<evidence type="ECO:0000313" key="2">
    <source>
        <dbReference type="EMBL" id="KAF5324568.1"/>
    </source>
</evidence>
<dbReference type="AlphaFoldDB" id="A0A8H5F614"/>
<sequence>MESTYPPAPFRSRGTTLLNLQAFLLEAPLRKSWSPDVPVDIESLFDDQDHDNHTPLARPSTLPIITGHREGRDPAWDSKEYRVYNSPTSSDTPSFESLSSSLGDRMKNDSDAEISSLCSSDDWELSSSCPTPDAYSVTHSQSTSETMSQLGEFSFRIRKLPRVEATAMPQALNHKEQAPRQYFSEVDIETNASIFMHRYLVIRDDFATGPRRLHRGEDGYLHLKPFAAIQASHQRTHGFVPPNLFPSYRKFERFSVREDWDSPTLRIRACFTEHATLVFAERAGMYTKSGDPLYEFLGSFYVRKLGGPLKEGNKLAQHNDLGVTILRGLAEKGATVAAPPVSASLVLLQYIDERKVV</sequence>
<feature type="compositionally biased region" description="Polar residues" evidence="1">
    <location>
        <begin position="85"/>
        <end position="102"/>
    </location>
</feature>
<protein>
    <submittedName>
        <fullName evidence="2">Uncharacterized protein</fullName>
    </submittedName>
</protein>